<feature type="domain" description="HPt" evidence="2">
    <location>
        <begin position="10"/>
        <end position="103"/>
    </location>
</feature>
<organism evidence="3 4">
    <name type="scientific">Desulfurivibrio alkaliphilus (strain DSM 19089 / UNIQEM U267 / AHT2)</name>
    <dbReference type="NCBI Taxonomy" id="589865"/>
    <lineage>
        <taxon>Bacteria</taxon>
        <taxon>Pseudomonadati</taxon>
        <taxon>Thermodesulfobacteriota</taxon>
        <taxon>Desulfobulbia</taxon>
        <taxon>Desulfobulbales</taxon>
        <taxon>Desulfobulbaceae</taxon>
        <taxon>Desulfurivibrio</taxon>
    </lineage>
</organism>
<sequence length="123" mass="13726">MLQNFQRCLSLDELQEFFHQHRQMMQQTEQQITQALADNDLPTLGKAIHKIVGSAATPCFPMVHRLAHSLAEAARGNRLELARALATELLAARTEAWQLLTSRYPQLNKPAAAQPTSSQPAQP</sequence>
<keyword evidence="3" id="KW-0418">Kinase</keyword>
<dbReference type="Gene3D" id="1.20.120.160">
    <property type="entry name" value="HPT domain"/>
    <property type="match status" value="1"/>
</dbReference>
<dbReference type="InterPro" id="IPR008207">
    <property type="entry name" value="Sig_transdc_His_kin_Hpt_dom"/>
</dbReference>
<dbReference type="KEGG" id="dak:DaAHT2_1041"/>
<dbReference type="InterPro" id="IPR036641">
    <property type="entry name" value="HPT_dom_sf"/>
</dbReference>
<dbReference type="AlphaFoldDB" id="D6Z2G4"/>
<dbReference type="InParanoid" id="D6Z2G4"/>
<keyword evidence="3" id="KW-0808">Transferase</keyword>
<keyword evidence="1" id="KW-0597">Phosphoprotein</keyword>
<dbReference type="HOGENOM" id="CLU_2011555_0_0_7"/>
<dbReference type="Proteomes" id="UP000001508">
    <property type="component" value="Chromosome"/>
</dbReference>
<evidence type="ECO:0000256" key="1">
    <source>
        <dbReference type="PROSITE-ProRule" id="PRU00110"/>
    </source>
</evidence>
<dbReference type="GO" id="GO:0004672">
    <property type="term" value="F:protein kinase activity"/>
    <property type="evidence" value="ECO:0007669"/>
    <property type="project" value="UniProtKB-ARBA"/>
</dbReference>
<accession>D6Z2G4</accession>
<name>D6Z2G4_DESAT</name>
<evidence type="ECO:0000313" key="4">
    <source>
        <dbReference type="Proteomes" id="UP000001508"/>
    </source>
</evidence>
<dbReference type="Pfam" id="PF01627">
    <property type="entry name" value="Hpt"/>
    <property type="match status" value="1"/>
</dbReference>
<evidence type="ECO:0000313" key="3">
    <source>
        <dbReference type="EMBL" id="ADH85739.1"/>
    </source>
</evidence>
<gene>
    <name evidence="3" type="ordered locus">DaAHT2_1041</name>
</gene>
<dbReference type="EMBL" id="CP001940">
    <property type="protein sequence ID" value="ADH85739.1"/>
    <property type="molecule type" value="Genomic_DNA"/>
</dbReference>
<keyword evidence="4" id="KW-1185">Reference proteome</keyword>
<protein>
    <submittedName>
        <fullName evidence="3">Multi-sensor hybrid histidine kinase</fullName>
    </submittedName>
</protein>
<proteinExistence type="predicted"/>
<reference evidence="4" key="1">
    <citation type="submission" date="2010-02" db="EMBL/GenBank/DDBJ databases">
        <title>Complete sequence of Desulfurivibrio alkaliphilus AHT2.</title>
        <authorList>
            <consortium name="US DOE Joint Genome Institute"/>
            <person name="Pitluck S."/>
            <person name="Chertkov O."/>
            <person name="Detter J.C."/>
            <person name="Han C."/>
            <person name="Tapia R."/>
            <person name="Larimer F."/>
            <person name="Land M."/>
            <person name="Hauser L."/>
            <person name="Kyrpides N."/>
            <person name="Mikhailova N."/>
            <person name="Sorokin D.Y."/>
            <person name="Muyzer G."/>
            <person name="Woyke T."/>
        </authorList>
    </citation>
    <scope>NUCLEOTIDE SEQUENCE [LARGE SCALE GENOMIC DNA]</scope>
    <source>
        <strain evidence="4">DSM 19089 / UNIQEM U267 / AHT2</strain>
    </source>
</reference>
<dbReference type="GO" id="GO:0000160">
    <property type="term" value="P:phosphorelay signal transduction system"/>
    <property type="evidence" value="ECO:0007669"/>
    <property type="project" value="InterPro"/>
</dbReference>
<dbReference type="SUPFAM" id="SSF47226">
    <property type="entry name" value="Histidine-containing phosphotransfer domain, HPT domain"/>
    <property type="match status" value="1"/>
</dbReference>
<dbReference type="PROSITE" id="PS50894">
    <property type="entry name" value="HPT"/>
    <property type="match status" value="1"/>
</dbReference>
<evidence type="ECO:0000259" key="2">
    <source>
        <dbReference type="PROSITE" id="PS50894"/>
    </source>
</evidence>
<feature type="modified residue" description="Phosphohistidine" evidence="1">
    <location>
        <position position="49"/>
    </location>
</feature>